<reference evidence="4 5" key="1">
    <citation type="submission" date="2024-05" db="EMBL/GenBank/DDBJ databases">
        <title>Culex pipiens pipiens assembly and annotation.</title>
        <authorList>
            <person name="Alout H."/>
            <person name="Durand T."/>
        </authorList>
    </citation>
    <scope>NUCLEOTIDE SEQUENCE [LARGE SCALE GENOMIC DNA]</scope>
    <source>
        <strain evidence="4">HA-2024</strain>
        <tissue evidence="4">Whole body</tissue>
    </source>
</reference>
<keyword evidence="5" id="KW-1185">Reference proteome</keyword>
<sequence>MILFLVCSAALTFAVGQVESNSYSSYSAPQKPCSGGSFCGGHPNSLPFEPRYPSIRVGVSPGYPGESEGGNYESNEAPESSYGGPSKEVGPLCPQPPPPANDENQLPVSVCVQLPPKTPLKLSKSILQQIIFSLTESRQDVDPVVDPAVPEPGSLPVYTPVQVPVYSPQPTYAPPPPQAAPAPQQPIYSPQPSYPPQPPQVYAESPVYAPQPAGPVNPVEHVVYEQEPIPTTPSSIPAHLTPRYPTYESSGSTGASGQLPPYVQQQGRPGGTCQSCGSSLKPRYNHPAQLTPTLALAMTHPRPVLLVLGVLAVVPLLSAYNVSPVPNVVFNGTKVGSYFGYAIHLKKDGLFVGAPRAESSLPKQRKIAEPGAVFRCNVIDGSCVQYDQLDKGGRDMHMNKSGQYFGASLDGIVDREELVSCAPRFVYEDYDGREISERAMTGICYARMNNSTVTLKEAFDSRKSNIFI</sequence>
<protein>
    <submittedName>
        <fullName evidence="4">Uncharacterized protein</fullName>
    </submittedName>
</protein>
<evidence type="ECO:0000313" key="4">
    <source>
        <dbReference type="EMBL" id="KAL1402835.1"/>
    </source>
</evidence>
<feature type="repeat" description="FG-GAP" evidence="1">
    <location>
        <begin position="327"/>
        <end position="385"/>
    </location>
</feature>
<name>A0ABD1DSU6_CULPP</name>
<proteinExistence type="predicted"/>
<dbReference type="PANTHER" id="PTHR23220:SF83">
    <property type="entry name" value="INTEGRIN ALPHA-PS3-RELATED"/>
    <property type="match status" value="1"/>
</dbReference>
<gene>
    <name evidence="4" type="ORF">pipiens_019627</name>
</gene>
<feature type="region of interest" description="Disordered" evidence="2">
    <location>
        <begin position="168"/>
        <end position="200"/>
    </location>
</feature>
<dbReference type="PANTHER" id="PTHR23220">
    <property type="entry name" value="INTEGRIN ALPHA"/>
    <property type="match status" value="1"/>
</dbReference>
<comment type="caution">
    <text evidence="4">The sequence shown here is derived from an EMBL/GenBank/DDBJ whole genome shotgun (WGS) entry which is preliminary data.</text>
</comment>
<dbReference type="InterPro" id="IPR013519">
    <property type="entry name" value="Int_alpha_beta-p"/>
</dbReference>
<feature type="signal peptide" evidence="3">
    <location>
        <begin position="1"/>
        <end position="16"/>
    </location>
</feature>
<feature type="region of interest" description="Disordered" evidence="2">
    <location>
        <begin position="57"/>
        <end position="101"/>
    </location>
</feature>
<evidence type="ECO:0000313" key="5">
    <source>
        <dbReference type="Proteomes" id="UP001562425"/>
    </source>
</evidence>
<dbReference type="Gene3D" id="2.130.10.130">
    <property type="entry name" value="Integrin alpha, N-terminal"/>
    <property type="match status" value="1"/>
</dbReference>
<feature type="region of interest" description="Disordered" evidence="2">
    <location>
        <begin position="230"/>
        <end position="276"/>
    </location>
</feature>
<keyword evidence="3" id="KW-0732">Signal</keyword>
<dbReference type="EMBL" id="JBEHCU010002448">
    <property type="protein sequence ID" value="KAL1402835.1"/>
    <property type="molecule type" value="Genomic_DNA"/>
</dbReference>
<dbReference type="PROSITE" id="PS51470">
    <property type="entry name" value="FG_GAP"/>
    <property type="match status" value="1"/>
</dbReference>
<organism evidence="4 5">
    <name type="scientific">Culex pipiens pipiens</name>
    <name type="common">Northern house mosquito</name>
    <dbReference type="NCBI Taxonomy" id="38569"/>
    <lineage>
        <taxon>Eukaryota</taxon>
        <taxon>Metazoa</taxon>
        <taxon>Ecdysozoa</taxon>
        <taxon>Arthropoda</taxon>
        <taxon>Hexapoda</taxon>
        <taxon>Insecta</taxon>
        <taxon>Pterygota</taxon>
        <taxon>Neoptera</taxon>
        <taxon>Endopterygota</taxon>
        <taxon>Diptera</taxon>
        <taxon>Nematocera</taxon>
        <taxon>Culicoidea</taxon>
        <taxon>Culicidae</taxon>
        <taxon>Culicinae</taxon>
        <taxon>Culicini</taxon>
        <taxon>Culex</taxon>
        <taxon>Culex</taxon>
    </lineage>
</organism>
<feature type="chain" id="PRO_5044762858" evidence="3">
    <location>
        <begin position="17"/>
        <end position="468"/>
    </location>
</feature>
<accession>A0ABD1DSU6</accession>
<evidence type="ECO:0000256" key="2">
    <source>
        <dbReference type="SAM" id="MobiDB-lite"/>
    </source>
</evidence>
<evidence type="ECO:0000256" key="1">
    <source>
        <dbReference type="PROSITE-ProRule" id="PRU00803"/>
    </source>
</evidence>
<feature type="compositionally biased region" description="Pro residues" evidence="2">
    <location>
        <begin position="171"/>
        <end position="184"/>
    </location>
</feature>
<dbReference type="AlphaFoldDB" id="A0ABD1DSU6"/>
<dbReference type="Proteomes" id="UP001562425">
    <property type="component" value="Unassembled WGS sequence"/>
</dbReference>
<feature type="compositionally biased region" description="Polar residues" evidence="2">
    <location>
        <begin position="263"/>
        <end position="276"/>
    </location>
</feature>
<feature type="compositionally biased region" description="Low complexity" evidence="2">
    <location>
        <begin position="61"/>
        <end position="75"/>
    </location>
</feature>
<evidence type="ECO:0000256" key="3">
    <source>
        <dbReference type="SAM" id="SignalP"/>
    </source>
</evidence>
<feature type="compositionally biased region" description="Polar residues" evidence="2">
    <location>
        <begin position="247"/>
        <end position="256"/>
    </location>
</feature>
<dbReference type="SUPFAM" id="SSF69318">
    <property type="entry name" value="Integrin alpha N-terminal domain"/>
    <property type="match status" value="1"/>
</dbReference>
<dbReference type="InterPro" id="IPR028994">
    <property type="entry name" value="Integrin_alpha_N"/>
</dbReference>